<accession>A0ABQ1KM70</accession>
<evidence type="ECO:0008006" key="15">
    <source>
        <dbReference type="Google" id="ProtNLM"/>
    </source>
</evidence>
<keyword evidence="14" id="KW-1185">Reference proteome</keyword>
<feature type="chain" id="PRO_5046297788" description="Iron complex outermembrane receptor protein" evidence="10">
    <location>
        <begin position="24"/>
        <end position="722"/>
    </location>
</feature>
<dbReference type="InterPro" id="IPR036942">
    <property type="entry name" value="Beta-barrel_TonB_sf"/>
</dbReference>
<sequence>MNRKDLHLLVLSLLLTSPSSAFAAEELLSETDFFIDIPEVTSATRLPQKISESPASLTVIDRQMIDASGLQTIPDLMRLVPGFQTYLVNANTYGSTYHGASDDFPNNLEVMVDGRSVYIPLLSTVVWESLGIHLEDVERIEVVRGSNVPTQGSNAFLGSINIITREPTTSSGIDLSTVFGSQDTKNAHLSYADSNSVFSYRISANHEQNDGNDHYSTFYTGDWFAADGSDGKWQDDLSRDYLNISSTWTPDLTNSFWFQFGIDRGRKTTGALDIESPHVAERDHDSSFQSIKFNHLYSDHGTLQLSGYHNRLELSTPRASVAEILTELGVPSGSPVWLPFFAAPIPADEVPDYIQALIDTNGYHMIEQEGSTETTDLELQLTDRFGLADLVAGMGYRYLSADSEILLQQGKVDEERTRAFGTLSLNLSPRWQLISGLMHEHSSEGSDAFSYRNAAIFKPSIGQSFRIGYSASERLPSLLERYGDASVTFPAYAPYVLSPVFYDYVRSPNPDLEEERIKSWELGYYQAFANQQGYVDLRIFREKVSNVVFTYFETYPSELDSGKRVLSTRNVGSWENNGAEFQLKYQPLPSLWGLLSYSYINTRHENFRTGEIGINSKDYFNHDGTLTPEHTASLLLSWSPRDDLQLSATHYYMDQVHWIEGGERDAYDRTDLRLAKQWHFDPGSTVETALIVQNAFGARYQEFYRHNAFDRRTYLQLKLNFH</sequence>
<dbReference type="Pfam" id="PF07715">
    <property type="entry name" value="Plug"/>
    <property type="match status" value="1"/>
</dbReference>
<comment type="subcellular location">
    <subcellularLocation>
        <location evidence="1 8">Cell outer membrane</location>
        <topology evidence="1 8">Multi-pass membrane protein</topology>
    </subcellularLocation>
</comment>
<dbReference type="PANTHER" id="PTHR30069">
    <property type="entry name" value="TONB-DEPENDENT OUTER MEMBRANE RECEPTOR"/>
    <property type="match status" value="1"/>
</dbReference>
<evidence type="ECO:0000256" key="1">
    <source>
        <dbReference type="ARBA" id="ARBA00004571"/>
    </source>
</evidence>
<keyword evidence="2 8" id="KW-0813">Transport</keyword>
<dbReference type="Proteomes" id="UP000629025">
    <property type="component" value="Unassembled WGS sequence"/>
</dbReference>
<evidence type="ECO:0000313" key="13">
    <source>
        <dbReference type="EMBL" id="GGC04227.1"/>
    </source>
</evidence>
<evidence type="ECO:0000313" key="14">
    <source>
        <dbReference type="Proteomes" id="UP000629025"/>
    </source>
</evidence>
<dbReference type="PANTHER" id="PTHR30069:SF27">
    <property type="entry name" value="BLL4766 PROTEIN"/>
    <property type="match status" value="1"/>
</dbReference>
<evidence type="ECO:0000256" key="2">
    <source>
        <dbReference type="ARBA" id="ARBA00022448"/>
    </source>
</evidence>
<dbReference type="Gene3D" id="2.40.170.20">
    <property type="entry name" value="TonB-dependent receptor, beta-barrel domain"/>
    <property type="match status" value="1"/>
</dbReference>
<dbReference type="InterPro" id="IPR037066">
    <property type="entry name" value="Plug_dom_sf"/>
</dbReference>
<dbReference type="Gene3D" id="2.170.130.10">
    <property type="entry name" value="TonB-dependent receptor, plug domain"/>
    <property type="match status" value="1"/>
</dbReference>
<evidence type="ECO:0000256" key="6">
    <source>
        <dbReference type="ARBA" id="ARBA00023136"/>
    </source>
</evidence>
<comment type="similarity">
    <text evidence="8 9">Belongs to the TonB-dependent receptor family.</text>
</comment>
<evidence type="ECO:0000256" key="5">
    <source>
        <dbReference type="ARBA" id="ARBA00023077"/>
    </source>
</evidence>
<evidence type="ECO:0000256" key="7">
    <source>
        <dbReference type="ARBA" id="ARBA00023237"/>
    </source>
</evidence>
<dbReference type="EMBL" id="BMIJ01000007">
    <property type="protein sequence ID" value="GGC04227.1"/>
    <property type="molecule type" value="Genomic_DNA"/>
</dbReference>
<feature type="signal peptide" evidence="10">
    <location>
        <begin position="1"/>
        <end position="23"/>
    </location>
</feature>
<proteinExistence type="inferred from homology"/>
<evidence type="ECO:0000256" key="4">
    <source>
        <dbReference type="ARBA" id="ARBA00022692"/>
    </source>
</evidence>
<keyword evidence="7 8" id="KW-0998">Cell outer membrane</keyword>
<organism evidence="13 14">
    <name type="scientific">Marinobacterium zhoushanense</name>
    <dbReference type="NCBI Taxonomy" id="1679163"/>
    <lineage>
        <taxon>Bacteria</taxon>
        <taxon>Pseudomonadati</taxon>
        <taxon>Pseudomonadota</taxon>
        <taxon>Gammaproteobacteria</taxon>
        <taxon>Oceanospirillales</taxon>
        <taxon>Oceanospirillaceae</taxon>
        <taxon>Marinobacterium</taxon>
    </lineage>
</organism>
<dbReference type="InterPro" id="IPR039426">
    <property type="entry name" value="TonB-dep_rcpt-like"/>
</dbReference>
<evidence type="ECO:0000256" key="9">
    <source>
        <dbReference type="RuleBase" id="RU003357"/>
    </source>
</evidence>
<evidence type="ECO:0000256" key="8">
    <source>
        <dbReference type="PROSITE-ProRule" id="PRU01360"/>
    </source>
</evidence>
<keyword evidence="5 9" id="KW-0798">TonB box</keyword>
<keyword evidence="4 8" id="KW-0812">Transmembrane</keyword>
<feature type="domain" description="TonB-dependent receptor-like beta-barrel" evidence="11">
    <location>
        <begin position="361"/>
        <end position="678"/>
    </location>
</feature>
<dbReference type="SUPFAM" id="SSF56935">
    <property type="entry name" value="Porins"/>
    <property type="match status" value="1"/>
</dbReference>
<keyword evidence="10" id="KW-0732">Signal</keyword>
<evidence type="ECO:0000259" key="11">
    <source>
        <dbReference type="Pfam" id="PF00593"/>
    </source>
</evidence>
<feature type="domain" description="TonB-dependent receptor plug" evidence="12">
    <location>
        <begin position="50"/>
        <end position="158"/>
    </location>
</feature>
<keyword evidence="6 8" id="KW-0472">Membrane</keyword>
<dbReference type="InterPro" id="IPR000531">
    <property type="entry name" value="Beta-barrel_TonB"/>
</dbReference>
<protein>
    <recommendedName>
        <fullName evidence="15">Iron complex outermembrane receptor protein</fullName>
    </recommendedName>
</protein>
<dbReference type="Pfam" id="PF00593">
    <property type="entry name" value="TonB_dep_Rec_b-barrel"/>
    <property type="match status" value="1"/>
</dbReference>
<gene>
    <name evidence="13" type="ORF">GCM10011352_33060</name>
</gene>
<comment type="caution">
    <text evidence="13">The sequence shown here is derived from an EMBL/GenBank/DDBJ whole genome shotgun (WGS) entry which is preliminary data.</text>
</comment>
<name>A0ABQ1KM70_9GAMM</name>
<evidence type="ECO:0000259" key="12">
    <source>
        <dbReference type="Pfam" id="PF07715"/>
    </source>
</evidence>
<dbReference type="PROSITE" id="PS52016">
    <property type="entry name" value="TONB_DEPENDENT_REC_3"/>
    <property type="match status" value="1"/>
</dbReference>
<evidence type="ECO:0000256" key="3">
    <source>
        <dbReference type="ARBA" id="ARBA00022452"/>
    </source>
</evidence>
<reference evidence="14" key="1">
    <citation type="journal article" date="2019" name="Int. J. Syst. Evol. Microbiol.">
        <title>The Global Catalogue of Microorganisms (GCM) 10K type strain sequencing project: providing services to taxonomists for standard genome sequencing and annotation.</title>
        <authorList>
            <consortium name="The Broad Institute Genomics Platform"/>
            <consortium name="The Broad Institute Genome Sequencing Center for Infectious Disease"/>
            <person name="Wu L."/>
            <person name="Ma J."/>
        </authorList>
    </citation>
    <scope>NUCLEOTIDE SEQUENCE [LARGE SCALE GENOMIC DNA]</scope>
    <source>
        <strain evidence="14">CGMCC 1.15341</strain>
    </source>
</reference>
<dbReference type="InterPro" id="IPR012910">
    <property type="entry name" value="Plug_dom"/>
</dbReference>
<keyword evidence="3 8" id="KW-1134">Transmembrane beta strand</keyword>
<evidence type="ECO:0000256" key="10">
    <source>
        <dbReference type="SAM" id="SignalP"/>
    </source>
</evidence>